<sequence length="141" mass="16368">MGDLGRGAVVEVVLGYCRKLQMNLIKISIFILLVSFGCSQQPNEPTFQGNSNVIGQWHTNDKNWPHWLMFDSLNNFYRWSFNEQIPSVPTAKFVATDSIIKFIYPPDSVEQELILQVFESNKLMILPTDDRIMSTYIYQRE</sequence>
<dbReference type="EMBL" id="JAOYOD010000001">
    <property type="protein sequence ID" value="MCV9386182.1"/>
    <property type="molecule type" value="Genomic_DNA"/>
</dbReference>
<gene>
    <name evidence="1" type="ORF">N7U62_05875</name>
</gene>
<accession>A0ABT3CRE4</accession>
<dbReference type="Proteomes" id="UP001300692">
    <property type="component" value="Unassembled WGS sequence"/>
</dbReference>
<dbReference type="RefSeq" id="WP_264136967.1">
    <property type="nucleotide sequence ID" value="NZ_JAOYOD010000001.1"/>
</dbReference>
<protein>
    <recommendedName>
        <fullName evidence="3">Lipocalin-like domain-containing protein</fullName>
    </recommendedName>
</protein>
<comment type="caution">
    <text evidence="1">The sequence shown here is derived from an EMBL/GenBank/DDBJ whole genome shotgun (WGS) entry which is preliminary data.</text>
</comment>
<evidence type="ECO:0000313" key="2">
    <source>
        <dbReference type="Proteomes" id="UP001300692"/>
    </source>
</evidence>
<name>A0ABT3CRE4_9BACT</name>
<evidence type="ECO:0000313" key="1">
    <source>
        <dbReference type="EMBL" id="MCV9386182.1"/>
    </source>
</evidence>
<keyword evidence="2" id="KW-1185">Reference proteome</keyword>
<proteinExistence type="predicted"/>
<reference evidence="1 2" key="1">
    <citation type="submission" date="2022-10" db="EMBL/GenBank/DDBJ databases">
        <title>Comparative genomics and taxonomic characterization of three novel marine species of genus Reichenbachiella exhibiting antioxidant and polysaccharide degradation activities.</title>
        <authorList>
            <person name="Muhammad N."/>
            <person name="Lee Y.-J."/>
            <person name="Ko J."/>
            <person name="Kim S.-G."/>
        </authorList>
    </citation>
    <scope>NUCLEOTIDE SEQUENCE [LARGE SCALE GENOMIC DNA]</scope>
    <source>
        <strain evidence="1 2">ABR2-5</strain>
    </source>
</reference>
<evidence type="ECO:0008006" key="3">
    <source>
        <dbReference type="Google" id="ProtNLM"/>
    </source>
</evidence>
<organism evidence="1 2">
    <name type="scientific">Reichenbachiella ulvae</name>
    <dbReference type="NCBI Taxonomy" id="2980104"/>
    <lineage>
        <taxon>Bacteria</taxon>
        <taxon>Pseudomonadati</taxon>
        <taxon>Bacteroidota</taxon>
        <taxon>Cytophagia</taxon>
        <taxon>Cytophagales</taxon>
        <taxon>Reichenbachiellaceae</taxon>
        <taxon>Reichenbachiella</taxon>
    </lineage>
</organism>